<dbReference type="AlphaFoldDB" id="A0A2H0DYN6"/>
<evidence type="ECO:0000313" key="3">
    <source>
        <dbReference type="Proteomes" id="UP000231143"/>
    </source>
</evidence>
<sequence>MNKTKENKSIKNTVLDKIKVGEVEMKSKWHFILQGLLMAFGVFIFAIALVYLFSFILFILSQNGVVFATEFGFHGISVFFMSLPWVLLLLVCIFVIILEKLVKKYSFSYRKPILYSLLGILIMLLIGTFCVSQIGLHQKLSRFAEEDRLSIWGGMYRGYGMQRFNNVHPGVINIITEDGFILTNKQGESVVVRFNIDTNLPKEKELKEGDSVVVIGERIGDSVDAFGVRLFDFIIGRNSMREMMGERRGFPTSTLDY</sequence>
<dbReference type="Proteomes" id="UP000231143">
    <property type="component" value="Unassembled WGS sequence"/>
</dbReference>
<gene>
    <name evidence="2" type="ORF">COW81_01040</name>
</gene>
<feature type="transmembrane region" description="Helical" evidence="1">
    <location>
        <begin position="79"/>
        <end position="101"/>
    </location>
</feature>
<organism evidence="2 3">
    <name type="scientific">Candidatus Campbellbacteria bacterium CG22_combo_CG10-13_8_21_14_all_36_13</name>
    <dbReference type="NCBI Taxonomy" id="1974529"/>
    <lineage>
        <taxon>Bacteria</taxon>
        <taxon>Candidatus Campbelliibacteriota</taxon>
    </lineage>
</organism>
<proteinExistence type="predicted"/>
<keyword evidence="1" id="KW-0812">Transmembrane</keyword>
<accession>A0A2H0DYN6</accession>
<feature type="transmembrane region" description="Helical" evidence="1">
    <location>
        <begin position="113"/>
        <end position="136"/>
    </location>
</feature>
<name>A0A2H0DYN6_9BACT</name>
<comment type="caution">
    <text evidence="2">The sequence shown here is derived from an EMBL/GenBank/DDBJ whole genome shotgun (WGS) entry which is preliminary data.</text>
</comment>
<dbReference type="EMBL" id="PCTT01000013">
    <property type="protein sequence ID" value="PIP87287.1"/>
    <property type="molecule type" value="Genomic_DNA"/>
</dbReference>
<protein>
    <submittedName>
        <fullName evidence="2">Uncharacterized protein</fullName>
    </submittedName>
</protein>
<keyword evidence="1" id="KW-1133">Transmembrane helix</keyword>
<evidence type="ECO:0000256" key="1">
    <source>
        <dbReference type="SAM" id="Phobius"/>
    </source>
</evidence>
<feature type="transmembrane region" description="Helical" evidence="1">
    <location>
        <begin position="35"/>
        <end position="59"/>
    </location>
</feature>
<keyword evidence="1" id="KW-0472">Membrane</keyword>
<evidence type="ECO:0000313" key="2">
    <source>
        <dbReference type="EMBL" id="PIP87287.1"/>
    </source>
</evidence>
<reference evidence="2 3" key="1">
    <citation type="submission" date="2017-09" db="EMBL/GenBank/DDBJ databases">
        <title>Depth-based differentiation of microbial function through sediment-hosted aquifers and enrichment of novel symbionts in the deep terrestrial subsurface.</title>
        <authorList>
            <person name="Probst A.J."/>
            <person name="Ladd B."/>
            <person name="Jarett J.K."/>
            <person name="Geller-Mcgrath D.E."/>
            <person name="Sieber C.M."/>
            <person name="Emerson J.B."/>
            <person name="Anantharaman K."/>
            <person name="Thomas B.C."/>
            <person name="Malmstrom R."/>
            <person name="Stieglmeier M."/>
            <person name="Klingl A."/>
            <person name="Woyke T."/>
            <person name="Ryan C.M."/>
            <person name="Banfield J.F."/>
        </authorList>
    </citation>
    <scope>NUCLEOTIDE SEQUENCE [LARGE SCALE GENOMIC DNA]</scope>
    <source>
        <strain evidence="2">CG22_combo_CG10-13_8_21_14_all_36_13</strain>
    </source>
</reference>